<sequence length="274" mass="28184">MRTLTGQFSLEGKTALVTGASRGIGKAIALGYAEAGADVALLARGTTALEEVADEVERLGRRALVLTCDVSDGEQIRRAVGTAMSEFGQLDVVVNNAGGFEVAGPVLELESSDWSTVMRLNLDSVFHVCQAVGRHLVKRGTGSVLNISSIAGLGGVPMMAPYAASKAAIVSLTRTLAAEWAGSGVRVNAMTPGWISTELTMNILGNPDATEGLRAAVPCRRFGEPADVVGPAVFLASDAASMVTGACLTVDDGTTCYVGGPTMIQMLALGRVAV</sequence>
<dbReference type="InterPro" id="IPR057326">
    <property type="entry name" value="KR_dom"/>
</dbReference>
<keyword evidence="4" id="KW-1185">Reference proteome</keyword>
<dbReference type="InterPro" id="IPR002347">
    <property type="entry name" value="SDR_fam"/>
</dbReference>
<dbReference type="InterPro" id="IPR020904">
    <property type="entry name" value="Sc_DH/Rdtase_CS"/>
</dbReference>
<evidence type="ECO:0000313" key="4">
    <source>
        <dbReference type="Proteomes" id="UP001500711"/>
    </source>
</evidence>
<dbReference type="InterPro" id="IPR036291">
    <property type="entry name" value="NAD(P)-bd_dom_sf"/>
</dbReference>
<protein>
    <submittedName>
        <fullName evidence="3">Glucose 1-dehydrogenase</fullName>
    </submittedName>
</protein>
<dbReference type="PROSITE" id="PS00061">
    <property type="entry name" value="ADH_SHORT"/>
    <property type="match status" value="1"/>
</dbReference>
<accession>A0ABP7CGZ9</accession>
<comment type="caution">
    <text evidence="3">The sequence shown here is derived from an EMBL/GenBank/DDBJ whole genome shotgun (WGS) entry which is preliminary data.</text>
</comment>
<feature type="domain" description="Ketoreductase" evidence="2">
    <location>
        <begin position="13"/>
        <end position="197"/>
    </location>
</feature>
<dbReference type="EMBL" id="BAABBE010000062">
    <property type="protein sequence ID" value="GAA3687563.1"/>
    <property type="molecule type" value="Genomic_DNA"/>
</dbReference>
<evidence type="ECO:0000313" key="3">
    <source>
        <dbReference type="EMBL" id="GAA3687563.1"/>
    </source>
</evidence>
<reference evidence="4" key="1">
    <citation type="journal article" date="2019" name="Int. J. Syst. Evol. Microbiol.">
        <title>The Global Catalogue of Microorganisms (GCM) 10K type strain sequencing project: providing services to taxonomists for standard genome sequencing and annotation.</title>
        <authorList>
            <consortium name="The Broad Institute Genomics Platform"/>
            <consortium name="The Broad Institute Genome Sequencing Center for Infectious Disease"/>
            <person name="Wu L."/>
            <person name="Ma J."/>
        </authorList>
    </citation>
    <scope>NUCLEOTIDE SEQUENCE [LARGE SCALE GENOMIC DNA]</scope>
    <source>
        <strain evidence="4">JCM 17494</strain>
    </source>
</reference>
<comment type="similarity">
    <text evidence="1">Belongs to the short-chain dehydrogenases/reductases (SDR) family.</text>
</comment>
<proteinExistence type="inferred from homology"/>
<name>A0ABP7CGZ9_9PSEU</name>
<dbReference type="SMART" id="SM00822">
    <property type="entry name" value="PKS_KR"/>
    <property type="match status" value="1"/>
</dbReference>
<organism evidence="3 4">
    <name type="scientific">Lentzea roselyniae</name>
    <dbReference type="NCBI Taxonomy" id="531940"/>
    <lineage>
        <taxon>Bacteria</taxon>
        <taxon>Bacillati</taxon>
        <taxon>Actinomycetota</taxon>
        <taxon>Actinomycetes</taxon>
        <taxon>Pseudonocardiales</taxon>
        <taxon>Pseudonocardiaceae</taxon>
        <taxon>Lentzea</taxon>
    </lineage>
</organism>
<gene>
    <name evidence="3" type="ORF">GCM10022267_87940</name>
</gene>
<dbReference type="SUPFAM" id="SSF51735">
    <property type="entry name" value="NAD(P)-binding Rossmann-fold domains"/>
    <property type="match status" value="1"/>
</dbReference>
<dbReference type="PRINTS" id="PR00080">
    <property type="entry name" value="SDRFAMILY"/>
</dbReference>
<dbReference type="PANTHER" id="PTHR42760">
    <property type="entry name" value="SHORT-CHAIN DEHYDROGENASES/REDUCTASES FAMILY MEMBER"/>
    <property type="match status" value="1"/>
</dbReference>
<dbReference type="RefSeq" id="WP_346137110.1">
    <property type="nucleotide sequence ID" value="NZ_BAABBE010000062.1"/>
</dbReference>
<dbReference type="NCBIfam" id="NF005559">
    <property type="entry name" value="PRK07231.1"/>
    <property type="match status" value="1"/>
</dbReference>
<dbReference type="Proteomes" id="UP001500711">
    <property type="component" value="Unassembled WGS sequence"/>
</dbReference>
<evidence type="ECO:0000256" key="1">
    <source>
        <dbReference type="ARBA" id="ARBA00006484"/>
    </source>
</evidence>
<dbReference type="Gene3D" id="3.40.50.720">
    <property type="entry name" value="NAD(P)-binding Rossmann-like Domain"/>
    <property type="match status" value="1"/>
</dbReference>
<evidence type="ECO:0000259" key="2">
    <source>
        <dbReference type="SMART" id="SM00822"/>
    </source>
</evidence>
<dbReference type="Pfam" id="PF13561">
    <property type="entry name" value="adh_short_C2"/>
    <property type="match status" value="1"/>
</dbReference>
<dbReference type="PRINTS" id="PR00081">
    <property type="entry name" value="GDHRDH"/>
</dbReference>